<dbReference type="SUPFAM" id="SSF53850">
    <property type="entry name" value="Periplasmic binding protein-like II"/>
    <property type="match status" value="1"/>
</dbReference>
<keyword evidence="4" id="KW-0804">Transcription</keyword>
<evidence type="ECO:0000256" key="4">
    <source>
        <dbReference type="ARBA" id="ARBA00023163"/>
    </source>
</evidence>
<protein>
    <recommendedName>
        <fullName evidence="6">HTH-type transcriptional regulator TtuA</fullName>
    </recommendedName>
    <alternativeName>
        <fullName evidence="7">Tartrate utilization transcriptional regulator</fullName>
    </alternativeName>
</protein>
<dbReference type="InterPro" id="IPR036388">
    <property type="entry name" value="WH-like_DNA-bd_sf"/>
</dbReference>
<dbReference type="SUPFAM" id="SSF46785">
    <property type="entry name" value="Winged helix' DNA-binding domain"/>
    <property type="match status" value="1"/>
</dbReference>
<evidence type="ECO:0000256" key="2">
    <source>
        <dbReference type="ARBA" id="ARBA00023015"/>
    </source>
</evidence>
<dbReference type="Pfam" id="PF00126">
    <property type="entry name" value="HTH_1"/>
    <property type="match status" value="1"/>
</dbReference>
<dbReference type="PRINTS" id="PR00039">
    <property type="entry name" value="HTHLYSR"/>
</dbReference>
<reference evidence="10 11" key="1">
    <citation type="journal article" date="2019" name="Appl. Microbiol. Biotechnol.">
        <title>Differential efficiency of wild type rhizogenic strains for rol gene transformation of plants.</title>
        <authorList>
            <person name="Desmet S."/>
            <person name="De Keyser E."/>
            <person name="Van Vaerenbergh J."/>
            <person name="Baeyen S."/>
            <person name="Van Huylenbroeck J."/>
            <person name="Geelen D."/>
            <person name="Dhooghe E."/>
        </authorList>
    </citation>
    <scope>NUCLEOTIDE SEQUENCE [LARGE SCALE GENOMIC DNA]</scope>
    <source>
        <strain evidence="10 11">GBBC3283</strain>
    </source>
</reference>
<evidence type="ECO:0000256" key="3">
    <source>
        <dbReference type="ARBA" id="ARBA00023125"/>
    </source>
</evidence>
<dbReference type="AlphaFoldDB" id="A0A9X3KUQ4"/>
<organism evidence="9 12">
    <name type="scientific">Agrobacterium salinitolerans</name>
    <dbReference type="NCBI Taxonomy" id="1183413"/>
    <lineage>
        <taxon>Bacteria</taxon>
        <taxon>Pseudomonadati</taxon>
        <taxon>Pseudomonadota</taxon>
        <taxon>Alphaproteobacteria</taxon>
        <taxon>Hyphomicrobiales</taxon>
        <taxon>Rhizobiaceae</taxon>
        <taxon>Rhizobium/Agrobacterium group</taxon>
        <taxon>Agrobacterium</taxon>
    </lineage>
</organism>
<evidence type="ECO:0000256" key="1">
    <source>
        <dbReference type="ARBA" id="ARBA00009437"/>
    </source>
</evidence>
<evidence type="ECO:0000256" key="6">
    <source>
        <dbReference type="ARBA" id="ARBA00067332"/>
    </source>
</evidence>
<dbReference type="PROSITE" id="PS50931">
    <property type="entry name" value="HTH_LYSR"/>
    <property type="match status" value="1"/>
</dbReference>
<keyword evidence="2" id="KW-0805">Transcription regulation</keyword>
<evidence type="ECO:0000313" key="10">
    <source>
        <dbReference type="EMBL" id="TRA83173.1"/>
    </source>
</evidence>
<comment type="function">
    <text evidence="5">Transcriptional regulator of the ttuABCDE tartrate utilization operon.</text>
</comment>
<dbReference type="GO" id="GO:0003677">
    <property type="term" value="F:DNA binding"/>
    <property type="evidence" value="ECO:0007669"/>
    <property type="project" value="UniProtKB-KW"/>
</dbReference>
<dbReference type="Gene3D" id="3.40.190.290">
    <property type="match status" value="1"/>
</dbReference>
<dbReference type="InterPro" id="IPR000847">
    <property type="entry name" value="LysR_HTH_N"/>
</dbReference>
<keyword evidence="3" id="KW-0238">DNA-binding</keyword>
<dbReference type="InterPro" id="IPR050950">
    <property type="entry name" value="HTH-type_LysR_regulators"/>
</dbReference>
<dbReference type="GO" id="GO:0003700">
    <property type="term" value="F:DNA-binding transcription factor activity"/>
    <property type="evidence" value="ECO:0007669"/>
    <property type="project" value="InterPro"/>
</dbReference>
<dbReference type="InterPro" id="IPR005119">
    <property type="entry name" value="LysR_subst-bd"/>
</dbReference>
<dbReference type="GeneID" id="79865712"/>
<dbReference type="RefSeq" id="WP_142914296.1">
    <property type="nucleotide sequence ID" value="NZ_JAPZLN010000014.1"/>
</dbReference>
<name>A0A9X3KUQ4_9HYPH</name>
<evidence type="ECO:0000256" key="5">
    <source>
        <dbReference type="ARBA" id="ARBA00054626"/>
    </source>
</evidence>
<reference evidence="9" key="3">
    <citation type="submission" date="2022-12" db="EMBL/GenBank/DDBJ databases">
        <title>Draft genome sequences of 22 rhizogenic Agrobacterium biovar 1 strains, the causative agent of hairy root disease.</title>
        <authorList>
            <person name="Kim N."/>
            <person name="Vargas P."/>
            <person name="Rediers H."/>
        </authorList>
    </citation>
    <scope>NUCLEOTIDE SEQUENCE</scope>
    <source>
        <strain evidence="9">ST15.13.006</strain>
    </source>
</reference>
<dbReference type="FunFam" id="1.10.10.10:FF:000001">
    <property type="entry name" value="LysR family transcriptional regulator"/>
    <property type="match status" value="1"/>
</dbReference>
<dbReference type="InterPro" id="IPR036390">
    <property type="entry name" value="WH_DNA-bd_sf"/>
</dbReference>
<reference evidence="10" key="2">
    <citation type="submission" date="2019-02" db="EMBL/GenBank/DDBJ databases">
        <authorList>
            <person name="Baeyen S."/>
        </authorList>
    </citation>
    <scope>NUCLEOTIDE SEQUENCE</scope>
    <source>
        <strain evidence="10">GBBC3283</strain>
    </source>
</reference>
<evidence type="ECO:0000313" key="11">
    <source>
        <dbReference type="Proteomes" id="UP000319481"/>
    </source>
</evidence>
<evidence type="ECO:0000313" key="12">
    <source>
        <dbReference type="Proteomes" id="UP001151018"/>
    </source>
</evidence>
<gene>
    <name evidence="10" type="ORF">EXN23_25615</name>
    <name evidence="9" type="ORF">O9X88_24430</name>
</gene>
<dbReference type="PANTHER" id="PTHR30419:SF8">
    <property type="entry name" value="NITROGEN ASSIMILATION TRANSCRIPTIONAL ACTIVATOR-RELATED"/>
    <property type="match status" value="1"/>
</dbReference>
<accession>A0A9X3KUQ4</accession>
<sequence>MDVDALRYFLAVIEARSMRGAAEDLHIAQSALSRQIGNLEKELGVSLLVRLPRGVKPTEAGKMLARRARSALDQLARARDDITSLSGLTTGKVAVSAIEPVAEGLLMDAMQRMQQAHPAISFDIRVGNSAKVITLLREGIVELAVAYNAPHDRDIVVRSESHVPLVALVEENHPLTKHNRVASKAGFGARTCTLKDLAPWPLVLPPAGSPTRTLIDEAVRRAVLPLLQIALESDSVPVRLAFLKQAKAVAIMADMSGRMARPGYRVATITIDDDILASGSLQLLANRDHQLSPAASAFERLLRSSMRSLRGER</sequence>
<dbReference type="CDD" id="cd05466">
    <property type="entry name" value="PBP2_LTTR_substrate"/>
    <property type="match status" value="1"/>
</dbReference>
<dbReference type="EMBL" id="JAPZLR010000034">
    <property type="protein sequence ID" value="MCZ7940678.1"/>
    <property type="molecule type" value="Genomic_DNA"/>
</dbReference>
<keyword evidence="11" id="KW-1185">Reference proteome</keyword>
<dbReference type="GO" id="GO:0005829">
    <property type="term" value="C:cytosol"/>
    <property type="evidence" value="ECO:0007669"/>
    <property type="project" value="TreeGrafter"/>
</dbReference>
<evidence type="ECO:0000313" key="9">
    <source>
        <dbReference type="EMBL" id="MCZ7940678.1"/>
    </source>
</evidence>
<feature type="domain" description="HTH lysR-type" evidence="8">
    <location>
        <begin position="1"/>
        <end position="58"/>
    </location>
</feature>
<dbReference type="EMBL" id="SGNZ01000028">
    <property type="protein sequence ID" value="TRA83173.1"/>
    <property type="molecule type" value="Genomic_DNA"/>
</dbReference>
<dbReference type="Proteomes" id="UP000319481">
    <property type="component" value="Unassembled WGS sequence"/>
</dbReference>
<evidence type="ECO:0000259" key="8">
    <source>
        <dbReference type="PROSITE" id="PS50931"/>
    </source>
</evidence>
<dbReference type="Pfam" id="PF03466">
    <property type="entry name" value="LysR_substrate"/>
    <property type="match status" value="1"/>
</dbReference>
<comment type="caution">
    <text evidence="9">The sequence shown here is derived from an EMBL/GenBank/DDBJ whole genome shotgun (WGS) entry which is preliminary data.</text>
</comment>
<evidence type="ECO:0000256" key="7">
    <source>
        <dbReference type="ARBA" id="ARBA00083243"/>
    </source>
</evidence>
<proteinExistence type="inferred from homology"/>
<comment type="similarity">
    <text evidence="1">Belongs to the LysR transcriptional regulatory family.</text>
</comment>
<dbReference type="PANTHER" id="PTHR30419">
    <property type="entry name" value="HTH-TYPE TRANSCRIPTIONAL REGULATOR YBHD"/>
    <property type="match status" value="1"/>
</dbReference>
<dbReference type="Gene3D" id="1.10.10.10">
    <property type="entry name" value="Winged helix-like DNA-binding domain superfamily/Winged helix DNA-binding domain"/>
    <property type="match status" value="1"/>
</dbReference>
<dbReference type="Proteomes" id="UP001151018">
    <property type="component" value="Unassembled WGS sequence"/>
</dbReference>